<accession>A0ABW2UZI5</accession>
<evidence type="ECO:0000313" key="3">
    <source>
        <dbReference type="EMBL" id="MFC7748650.1"/>
    </source>
</evidence>
<feature type="chain" id="PRO_5047265604" description="N-terminal domain of peptidoglycan hydrolase CwlO-containing protein" evidence="2">
    <location>
        <begin position="25"/>
        <end position="358"/>
    </location>
</feature>
<name>A0ABW2UZI5_9BACL</name>
<gene>
    <name evidence="3" type="ORF">ACFQWB_01650</name>
</gene>
<feature type="coiled-coil region" evidence="1">
    <location>
        <begin position="135"/>
        <end position="202"/>
    </location>
</feature>
<keyword evidence="1" id="KW-0175">Coiled coil</keyword>
<feature type="signal peptide" evidence="2">
    <location>
        <begin position="1"/>
        <end position="24"/>
    </location>
</feature>
<evidence type="ECO:0008006" key="5">
    <source>
        <dbReference type="Google" id="ProtNLM"/>
    </source>
</evidence>
<dbReference type="EMBL" id="JBHTGQ010000002">
    <property type="protein sequence ID" value="MFC7748650.1"/>
    <property type="molecule type" value="Genomic_DNA"/>
</dbReference>
<comment type="caution">
    <text evidence="3">The sequence shown here is derived from an EMBL/GenBank/DDBJ whole genome shotgun (WGS) entry which is preliminary data.</text>
</comment>
<sequence>MRRWWIVLLAAAVALTAASGAGLAETGSSEGSEFKDILQKALSVKQIDEELVRLKEREDSMKIRISELETETVRQEQWAAETRKRAGRVIRSYYTGERQSLWLLLLSSKSLAQAVDLAIYLDRIISRDQMLLKQSVDAQKQLMALRNELNGQLAESARIRDTLLRERERQVELEASIAAALAEAEGEEAEALKQQIETLGMQWTEVGKPKFRTYFEGLKSALTLENLMPRLGQTLNFDAKKVSFSIRDTVINELLREKNPLFEDFSFALKKGYMEGSGTNEGVFLSIRGQFAATEEGLIRFKIEQLHFNEYALDESTIRALEEEFDLSFDPAELPGFKRNGGVTVRHEDQQLYIEMMF</sequence>
<dbReference type="Proteomes" id="UP001596528">
    <property type="component" value="Unassembled WGS sequence"/>
</dbReference>
<evidence type="ECO:0000256" key="2">
    <source>
        <dbReference type="SAM" id="SignalP"/>
    </source>
</evidence>
<keyword evidence="4" id="KW-1185">Reference proteome</keyword>
<dbReference type="RefSeq" id="WP_138787697.1">
    <property type="nucleotide sequence ID" value="NZ_JBHTGQ010000002.1"/>
</dbReference>
<proteinExistence type="predicted"/>
<organism evidence="3 4">
    <name type="scientific">Paenibacillus thermoaerophilus</name>
    <dbReference type="NCBI Taxonomy" id="1215385"/>
    <lineage>
        <taxon>Bacteria</taxon>
        <taxon>Bacillati</taxon>
        <taxon>Bacillota</taxon>
        <taxon>Bacilli</taxon>
        <taxon>Bacillales</taxon>
        <taxon>Paenibacillaceae</taxon>
        <taxon>Paenibacillus</taxon>
    </lineage>
</organism>
<protein>
    <recommendedName>
        <fullName evidence="5">N-terminal domain of peptidoglycan hydrolase CwlO-containing protein</fullName>
    </recommendedName>
</protein>
<evidence type="ECO:0000256" key="1">
    <source>
        <dbReference type="SAM" id="Coils"/>
    </source>
</evidence>
<feature type="coiled-coil region" evidence="1">
    <location>
        <begin position="44"/>
        <end position="71"/>
    </location>
</feature>
<keyword evidence="2" id="KW-0732">Signal</keyword>
<evidence type="ECO:0000313" key="4">
    <source>
        <dbReference type="Proteomes" id="UP001596528"/>
    </source>
</evidence>
<dbReference type="Gene3D" id="6.10.250.3150">
    <property type="match status" value="1"/>
</dbReference>
<reference evidence="4" key="1">
    <citation type="journal article" date="2019" name="Int. J. Syst. Evol. Microbiol.">
        <title>The Global Catalogue of Microorganisms (GCM) 10K type strain sequencing project: providing services to taxonomists for standard genome sequencing and annotation.</title>
        <authorList>
            <consortium name="The Broad Institute Genomics Platform"/>
            <consortium name="The Broad Institute Genome Sequencing Center for Infectious Disease"/>
            <person name="Wu L."/>
            <person name="Ma J."/>
        </authorList>
    </citation>
    <scope>NUCLEOTIDE SEQUENCE [LARGE SCALE GENOMIC DNA]</scope>
    <source>
        <strain evidence="4">JCM 18657</strain>
    </source>
</reference>